<dbReference type="CDD" id="cd07379">
    <property type="entry name" value="MPP_239FB"/>
    <property type="match status" value="1"/>
</dbReference>
<dbReference type="SUPFAM" id="SSF56300">
    <property type="entry name" value="Metallo-dependent phosphatases"/>
    <property type="match status" value="1"/>
</dbReference>
<dbReference type="PANTHER" id="PTHR12905">
    <property type="entry name" value="METALLOPHOSPHOESTERASE"/>
    <property type="match status" value="1"/>
</dbReference>
<accession>A0A7S3GHF2</accession>
<evidence type="ECO:0000259" key="1">
    <source>
        <dbReference type="Pfam" id="PF00149"/>
    </source>
</evidence>
<evidence type="ECO:0000313" key="3">
    <source>
        <dbReference type="EMBL" id="CAE0266460.1"/>
    </source>
</evidence>
<evidence type="ECO:0000313" key="2">
    <source>
        <dbReference type="EMBL" id="CAE0266459.1"/>
    </source>
</evidence>
<name>A0A7S3GHF2_9EUKA</name>
<feature type="domain" description="Calcineurin-like phosphoesterase" evidence="1">
    <location>
        <begin position="70"/>
        <end position="258"/>
    </location>
</feature>
<dbReference type="InterPro" id="IPR029052">
    <property type="entry name" value="Metallo-depent_PP-like"/>
</dbReference>
<dbReference type="Pfam" id="PF00149">
    <property type="entry name" value="Metallophos"/>
    <property type="match status" value="1"/>
</dbReference>
<sequence>MRRSLGYVGRGLTSQLKRASWRQSCATSDALRAAPVRGLLADVWEGLKEEVQVREVAPYSPSTPRRDGHLRVVCISDTHSMHWNLEVPDGDVLLFGGDFSACGVPFETVDFNRFLESLPHKHKIVIAGNHDVTMYPPLYNRHYKRFQHIMKYDTDEVRSKLTAGHYLEETEVVIEGIKFFGSPWQPEFAGWAFNLKRGEEAREHWARIPDDVDVLLTHGPPLGIGDCCYHGGRVGCEDLLKRVREVKPRVHVFGHIHEGYGTYTDGDTFYINASNCRLNYVPVRPPIVFDLPLDRSLPPVTGAITGNDVQVCRVREQASLLHIAANQGRIPHLLSHV</sequence>
<gene>
    <name evidence="2" type="ORF">PBIL07802_LOCUS28799</name>
    <name evidence="3" type="ORF">PBIL07802_LOCUS28800</name>
</gene>
<dbReference type="EMBL" id="HBIB01044148">
    <property type="protein sequence ID" value="CAE0266459.1"/>
    <property type="molecule type" value="Transcribed_RNA"/>
</dbReference>
<dbReference type="InterPro" id="IPR051693">
    <property type="entry name" value="UPF0046_metallophosphoest"/>
</dbReference>
<organism evidence="2">
    <name type="scientific">Palpitomonas bilix</name>
    <dbReference type="NCBI Taxonomy" id="652834"/>
    <lineage>
        <taxon>Eukaryota</taxon>
        <taxon>Eukaryota incertae sedis</taxon>
    </lineage>
</organism>
<dbReference type="EMBL" id="HBIB01044149">
    <property type="protein sequence ID" value="CAE0266460.1"/>
    <property type="molecule type" value="Transcribed_RNA"/>
</dbReference>
<dbReference type="GO" id="GO:0016787">
    <property type="term" value="F:hydrolase activity"/>
    <property type="evidence" value="ECO:0007669"/>
    <property type="project" value="InterPro"/>
</dbReference>
<reference evidence="2" key="1">
    <citation type="submission" date="2021-01" db="EMBL/GenBank/DDBJ databases">
        <authorList>
            <person name="Corre E."/>
            <person name="Pelletier E."/>
            <person name="Niang G."/>
            <person name="Scheremetjew M."/>
            <person name="Finn R."/>
            <person name="Kale V."/>
            <person name="Holt S."/>
            <person name="Cochrane G."/>
            <person name="Meng A."/>
            <person name="Brown T."/>
            <person name="Cohen L."/>
        </authorList>
    </citation>
    <scope>NUCLEOTIDE SEQUENCE</scope>
    <source>
        <strain evidence="2">NIES-2562</strain>
    </source>
</reference>
<dbReference type="PANTHER" id="PTHR12905:SF0">
    <property type="entry name" value="CALCINEURIN-LIKE PHOSPHOESTERASE DOMAIN-CONTAINING PROTEIN"/>
    <property type="match status" value="1"/>
</dbReference>
<protein>
    <recommendedName>
        <fullName evidence="1">Calcineurin-like phosphoesterase domain-containing protein</fullName>
    </recommendedName>
</protein>
<dbReference type="Gene3D" id="3.60.21.10">
    <property type="match status" value="1"/>
</dbReference>
<dbReference type="InterPro" id="IPR004843">
    <property type="entry name" value="Calcineurin-like_PHP"/>
</dbReference>
<dbReference type="AlphaFoldDB" id="A0A7S3GHF2"/>
<proteinExistence type="predicted"/>